<keyword evidence="1" id="KW-0378">Hydrolase</keyword>
<comment type="caution">
    <text evidence="2">The sequence shown here is derived from an EMBL/GenBank/DDBJ whole genome shotgun (WGS) entry which is preliminary data.</text>
</comment>
<gene>
    <name evidence="2" type="ORF">EVG20_g339</name>
</gene>
<organism evidence="2 3">
    <name type="scientific">Dentipellis fragilis</name>
    <dbReference type="NCBI Taxonomy" id="205917"/>
    <lineage>
        <taxon>Eukaryota</taxon>
        <taxon>Fungi</taxon>
        <taxon>Dikarya</taxon>
        <taxon>Basidiomycota</taxon>
        <taxon>Agaricomycotina</taxon>
        <taxon>Agaricomycetes</taxon>
        <taxon>Russulales</taxon>
        <taxon>Hericiaceae</taxon>
        <taxon>Dentipellis</taxon>
    </lineage>
</organism>
<dbReference type="AlphaFoldDB" id="A0A4Y9ZFA7"/>
<dbReference type="InterPro" id="IPR036514">
    <property type="entry name" value="SGNH_hydro_sf"/>
</dbReference>
<dbReference type="InterPro" id="IPR001087">
    <property type="entry name" value="GDSL"/>
</dbReference>
<evidence type="ECO:0008006" key="4">
    <source>
        <dbReference type="Google" id="ProtNLM"/>
    </source>
</evidence>
<dbReference type="InterPro" id="IPR051058">
    <property type="entry name" value="GDSL_Est/Lipase"/>
</dbReference>
<evidence type="ECO:0000313" key="3">
    <source>
        <dbReference type="Proteomes" id="UP000298327"/>
    </source>
</evidence>
<reference evidence="2 3" key="1">
    <citation type="submission" date="2019-02" db="EMBL/GenBank/DDBJ databases">
        <title>Genome sequencing of the rare red list fungi Dentipellis fragilis.</title>
        <authorList>
            <person name="Buettner E."/>
            <person name="Kellner H."/>
        </authorList>
    </citation>
    <scope>NUCLEOTIDE SEQUENCE [LARGE SCALE GENOMIC DNA]</scope>
    <source>
        <strain evidence="2 3">DSM 105465</strain>
    </source>
</reference>
<dbReference type="GO" id="GO:0016788">
    <property type="term" value="F:hydrolase activity, acting on ester bonds"/>
    <property type="evidence" value="ECO:0007669"/>
    <property type="project" value="InterPro"/>
</dbReference>
<dbReference type="Pfam" id="PF00657">
    <property type="entry name" value="Lipase_GDSL"/>
    <property type="match status" value="1"/>
</dbReference>
<sequence>MSNILQVGTHWGGLDATKHLVIFGDSYSAVGYNPYAPLPTIDNSMGVAFPGKTYNEPDKPNWVGHLITTHLKDRTDILVYDYARGGDGVSDIRRQAVHQFIPHLGKRPELCPWTSSDTLFMTWVGINDCAYVDTEEETQGLIDTLFGFQEQLYEWKARNFLFINVPPINRSPAAMWAEAMQKHPTIYEIWNTTLDCRAKAFASSHPDATVMILSAWGTFSRVLDDPVACGFAQDSGRKAGGDIWFDRLHPTSAMHKIIADDIFEFLHSAHVGDTETKREDTTDTQ</sequence>
<dbReference type="PANTHER" id="PTHR45648">
    <property type="entry name" value="GDSL LIPASE/ACYLHYDROLASE FAMILY PROTEIN (AFU_ORTHOLOGUE AFUA_4G14700)"/>
    <property type="match status" value="1"/>
</dbReference>
<evidence type="ECO:0000256" key="1">
    <source>
        <dbReference type="ARBA" id="ARBA00022801"/>
    </source>
</evidence>
<dbReference type="PANTHER" id="PTHR45648:SF22">
    <property type="entry name" value="GDSL LIPASE_ACYLHYDROLASE FAMILY PROTEIN (AFU_ORTHOLOGUE AFUA_4G14700)"/>
    <property type="match status" value="1"/>
</dbReference>
<keyword evidence="3" id="KW-1185">Reference proteome</keyword>
<dbReference type="Proteomes" id="UP000298327">
    <property type="component" value="Unassembled WGS sequence"/>
</dbReference>
<dbReference type="Gene3D" id="3.40.50.1110">
    <property type="entry name" value="SGNH hydrolase"/>
    <property type="match status" value="1"/>
</dbReference>
<name>A0A4Y9ZFA7_9AGAM</name>
<protein>
    <recommendedName>
        <fullName evidence="4">SGNH hydrolase-type esterase domain-containing protein</fullName>
    </recommendedName>
</protein>
<dbReference type="OrthoDB" id="1600564at2759"/>
<evidence type="ECO:0000313" key="2">
    <source>
        <dbReference type="EMBL" id="TFY72677.1"/>
    </source>
</evidence>
<proteinExistence type="predicted"/>
<dbReference type="STRING" id="205917.A0A4Y9ZFA7"/>
<dbReference type="SUPFAM" id="SSF52266">
    <property type="entry name" value="SGNH hydrolase"/>
    <property type="match status" value="1"/>
</dbReference>
<dbReference type="EMBL" id="SEOQ01000008">
    <property type="protein sequence ID" value="TFY72677.1"/>
    <property type="molecule type" value="Genomic_DNA"/>
</dbReference>
<accession>A0A4Y9ZFA7</accession>